<evidence type="ECO:0000313" key="3">
    <source>
        <dbReference type="Proteomes" id="UP000076038"/>
    </source>
</evidence>
<dbReference type="PATRIC" id="fig|1653479.3.peg.1814"/>
<evidence type="ECO:0000256" key="1">
    <source>
        <dbReference type="ARBA" id="ARBA00023002"/>
    </source>
</evidence>
<sequence>MPETKQKRVVITGANTGIGYYTALELAKRGDHVTLACRNQDKADAAAAKIRAEAPNGTVDTATLDLADLGSVRKYAESAPESIDILINNAGVMMPAKRTETKDGFELQIGTNHLGHFALTGLLFPKLAADAKITTVASVAHRQRPKLDFDDLQLERGYNAQRGYANSKLANILFALELQRRIDKAGSKVTSNAAHPGISSTELYSSPDGLGSNKILAALAPIGLKFISQSARAGALPTLYAVDVAGGGTYSGPTSLFESRGKPGPASMTKMAQDPALAAQLWDASEKLTGVGYPF</sequence>
<dbReference type="Gene3D" id="3.40.50.720">
    <property type="entry name" value="NAD(P)-binding Rossmann-like Domain"/>
    <property type="match status" value="1"/>
</dbReference>
<dbReference type="EMBL" id="CP015220">
    <property type="protein sequence ID" value="AMY23097.1"/>
    <property type="molecule type" value="Genomic_DNA"/>
</dbReference>
<gene>
    <name evidence="2" type="ORF">A3Q41_01794</name>
</gene>
<dbReference type="OrthoDB" id="4449798at2"/>
<dbReference type="KEGG" id="rhs:A3Q41_01794"/>
<dbReference type="AlphaFoldDB" id="A0A143QL39"/>
<dbReference type="PRINTS" id="PR00081">
    <property type="entry name" value="GDHRDH"/>
</dbReference>
<evidence type="ECO:0000313" key="2">
    <source>
        <dbReference type="EMBL" id="AMY23097.1"/>
    </source>
</evidence>
<dbReference type="GO" id="GO:0016491">
    <property type="term" value="F:oxidoreductase activity"/>
    <property type="evidence" value="ECO:0007669"/>
    <property type="project" value="UniProtKB-KW"/>
</dbReference>
<dbReference type="SUPFAM" id="SSF51735">
    <property type="entry name" value="NAD(P)-binding Rossmann-fold domains"/>
    <property type="match status" value="1"/>
</dbReference>
<keyword evidence="3" id="KW-1185">Reference proteome</keyword>
<dbReference type="PANTHER" id="PTHR43157">
    <property type="entry name" value="PHOSPHATIDYLINOSITOL-GLYCAN BIOSYNTHESIS CLASS F PROTEIN-RELATED"/>
    <property type="match status" value="1"/>
</dbReference>
<name>A0A143QL39_RHOFA</name>
<dbReference type="RefSeq" id="WP_032382327.1">
    <property type="nucleotide sequence ID" value="NZ_CAKKLU010000010.1"/>
</dbReference>
<dbReference type="EC" id="1.-.-.-" evidence="2"/>
<accession>A0A260U4B9</accession>
<dbReference type="InterPro" id="IPR036291">
    <property type="entry name" value="NAD(P)-bd_dom_sf"/>
</dbReference>
<keyword evidence="1 2" id="KW-0560">Oxidoreductase</keyword>
<protein>
    <submittedName>
        <fullName evidence="2">Putative oxidoreductase</fullName>
        <ecNumber evidence="2">1.-.-.-</ecNumber>
    </submittedName>
</protein>
<dbReference type="NCBIfam" id="NF004846">
    <property type="entry name" value="PRK06197.1"/>
    <property type="match status" value="1"/>
</dbReference>
<dbReference type="Proteomes" id="UP000076038">
    <property type="component" value="Chromosome"/>
</dbReference>
<dbReference type="InterPro" id="IPR002347">
    <property type="entry name" value="SDR_fam"/>
</dbReference>
<reference evidence="3" key="2">
    <citation type="submission" date="2016-04" db="EMBL/GenBank/DDBJ databases">
        <title>Complete Genome and Plasmid Sequences for Rhodococcus fascians D188 and Draft Sequences for Rhodococcus spp. Isolates PBTS 1 and PBTS 2.</title>
        <authorList>
            <person name="Stamer R."/>
            <person name="Vereecke D."/>
            <person name="Zhang Y."/>
            <person name="Schilkey F."/>
            <person name="Devitt N."/>
            <person name="Randall J."/>
        </authorList>
    </citation>
    <scope>NUCLEOTIDE SEQUENCE [LARGE SCALE GENOMIC DNA]</scope>
    <source>
        <strain evidence="3">PBTS2</strain>
    </source>
</reference>
<accession>A0A143QL39</accession>
<proteinExistence type="predicted"/>
<organism evidence="2 3">
    <name type="scientific">Rhodococcoides fascians</name>
    <name type="common">Rhodococcus fascians</name>
    <dbReference type="NCBI Taxonomy" id="1828"/>
    <lineage>
        <taxon>Bacteria</taxon>
        <taxon>Bacillati</taxon>
        <taxon>Actinomycetota</taxon>
        <taxon>Actinomycetes</taxon>
        <taxon>Mycobacteriales</taxon>
        <taxon>Nocardiaceae</taxon>
        <taxon>Rhodococcoides</taxon>
    </lineage>
</organism>
<dbReference type="PANTHER" id="PTHR43157:SF31">
    <property type="entry name" value="PHOSPHATIDYLINOSITOL-GLYCAN BIOSYNTHESIS CLASS F PROTEIN"/>
    <property type="match status" value="1"/>
</dbReference>
<dbReference type="Pfam" id="PF00106">
    <property type="entry name" value="adh_short"/>
    <property type="match status" value="1"/>
</dbReference>
<reference evidence="2 3" key="1">
    <citation type="journal article" date="2016" name="Genome Announc.">
        <title>Complete Genome and Plasmid Sequences for Rhodococcus fascians D188 and Draft Sequences for Rhodococcus Isolates PBTS 1 and PBTS 2.</title>
        <authorList>
            <person name="Stamler R.A."/>
            <person name="Vereecke D."/>
            <person name="Zhang Y."/>
            <person name="Schilkey F."/>
            <person name="Devitt N."/>
            <person name="Randall J.J."/>
        </authorList>
    </citation>
    <scope>NUCLEOTIDE SEQUENCE [LARGE SCALE GENOMIC DNA]</scope>
    <source>
        <strain evidence="2 3">PBTS2</strain>
    </source>
</reference>